<keyword evidence="1" id="KW-1133">Transmembrane helix</keyword>
<dbReference type="RefSeq" id="WP_147802375.1">
    <property type="nucleotide sequence ID" value="NZ_CP144914.1"/>
</dbReference>
<feature type="transmembrane region" description="Helical" evidence="1">
    <location>
        <begin position="31"/>
        <end position="50"/>
    </location>
</feature>
<sequence>MSTQTARLLILAAAMLIPIVIYIVLQYFFNVPWWILPIMFLIVILANTSVTGSVKRSDNKKDPEE</sequence>
<protein>
    <submittedName>
        <fullName evidence="2">Uncharacterized protein</fullName>
    </submittedName>
</protein>
<dbReference type="EMBL" id="CP144914">
    <property type="protein sequence ID" value="WWD78681.1"/>
    <property type="molecule type" value="Genomic_DNA"/>
</dbReference>
<evidence type="ECO:0000313" key="2">
    <source>
        <dbReference type="EMBL" id="WWD78681.1"/>
    </source>
</evidence>
<keyword evidence="1" id="KW-0472">Membrane</keyword>
<organism evidence="2 3">
    <name type="scientific">Alkalicoccus halolimnae</name>
    <dbReference type="NCBI Taxonomy" id="1667239"/>
    <lineage>
        <taxon>Bacteria</taxon>
        <taxon>Bacillati</taxon>
        <taxon>Bacillota</taxon>
        <taxon>Bacilli</taxon>
        <taxon>Bacillales</taxon>
        <taxon>Bacillaceae</taxon>
        <taxon>Alkalicoccus</taxon>
    </lineage>
</organism>
<accession>A0A5C7FJ87</accession>
<dbReference type="Proteomes" id="UP000321816">
    <property type="component" value="Chromosome"/>
</dbReference>
<name>A0A5C7FJ87_9BACI</name>
<reference evidence="2 3" key="1">
    <citation type="submission" date="2024-01" db="EMBL/GenBank/DDBJ databases">
        <title>Complete Genome Sequence of Alkalicoccus halolimnae BZ-SZ-XJ29T, a Moderately Halophilic Bacterium Isolated from a Salt Lake.</title>
        <authorList>
            <person name="Zhao B."/>
        </authorList>
    </citation>
    <scope>NUCLEOTIDE SEQUENCE [LARGE SCALE GENOMIC DNA]</scope>
    <source>
        <strain evidence="2 3">BZ-SZ-XJ29</strain>
    </source>
</reference>
<evidence type="ECO:0000313" key="3">
    <source>
        <dbReference type="Proteomes" id="UP000321816"/>
    </source>
</evidence>
<keyword evidence="1" id="KW-0812">Transmembrane</keyword>
<evidence type="ECO:0000256" key="1">
    <source>
        <dbReference type="SAM" id="Phobius"/>
    </source>
</evidence>
<dbReference type="KEGG" id="ahal:FTX54_009580"/>
<proteinExistence type="predicted"/>
<dbReference type="OrthoDB" id="10000821at2"/>
<keyword evidence="3" id="KW-1185">Reference proteome</keyword>
<feature type="transmembrane region" description="Helical" evidence="1">
    <location>
        <begin position="7"/>
        <end position="25"/>
    </location>
</feature>
<dbReference type="AlphaFoldDB" id="A0A5C7FJ87"/>
<gene>
    <name evidence="2" type="ORF">FTX54_009580</name>
</gene>